<sequence>MEPWDPWADPADVADPTPTRGPRDPRGPSVAAGEDARKLSPSVPSWDLWDVRRICGMARRGALQMLAALSSQRMREVEEWIWKAEEVGLGHEEILPARQRLRDLAENNRSIHWKREEEREAKQKAESMQMEAREKLEGVMLEVERFMKRRDAGAYPDGRVELETKLKDAITEAYNAKEEALWQSSLHLLHCFRSIDVDAWDSAIVASGRATRWDVCLALLTQRWRVDTPHTWHSGEGNPGCGATISACSRVGHWPLALALLSVARSRRQPLGDSSCNAAISSCARVVAWSRALWILQEVPLANAEGYNASLAVCSKGRQWHLALQLLQRMVEAWRRPDAFTFSSLLAACHRSQRWEVAQGLLRDMPLTQAQELHSLGNPKVYRWVQALEVFCQELCSREPNLVAYTVALQALQVAGPQWTVAARRLAKQMGGAQDVVSYSTSQWASDFAPLPLAERTFRRTIFAAATRLSLQCLRTAVAETMPETAPESVPDMGVFSRDLLETCWRHKVLKLGEVDVQRPPKTLTEGATKRSLAKEMLQALKEKDASALRRVLDDALQQGVQLQGLEVARKKLAEWDVTASTASRMRHDPHPKPMQPLRIILPDGRRGWLKVDLQWPGRSIMKCLPKEVAGSHFTLAQEGGHRGQLTVLQQPLDLDRSTSEAQFGKPERDELNVEVMKGLAEPFPAFAQAMNLTEF</sequence>
<accession>A0A9P1DPR1</accession>
<dbReference type="OrthoDB" id="185373at2759"/>
<protein>
    <submittedName>
        <fullName evidence="5">Pentatricopeptide repeat-containing protein GUN1, chloroplastic (Pentatricopeptide repeat-containing protein At2g31400) (Protein GENOMES UNCOUPLED 1)</fullName>
    </submittedName>
</protein>
<name>A0A9P1DPR1_9DINO</name>
<feature type="region of interest" description="Disordered" evidence="2">
    <location>
        <begin position="1"/>
        <end position="41"/>
    </location>
</feature>
<gene>
    <name evidence="3" type="ORF">C1SCF055_LOCUS39257</name>
</gene>
<dbReference type="InterPro" id="IPR011990">
    <property type="entry name" value="TPR-like_helical_dom_sf"/>
</dbReference>
<reference evidence="3" key="1">
    <citation type="submission" date="2022-10" db="EMBL/GenBank/DDBJ databases">
        <authorList>
            <person name="Chen Y."/>
            <person name="Dougan E. K."/>
            <person name="Chan C."/>
            <person name="Rhodes N."/>
            <person name="Thang M."/>
        </authorList>
    </citation>
    <scope>NUCLEOTIDE SEQUENCE</scope>
</reference>
<evidence type="ECO:0000256" key="2">
    <source>
        <dbReference type="SAM" id="MobiDB-lite"/>
    </source>
</evidence>
<keyword evidence="6" id="KW-1185">Reference proteome</keyword>
<dbReference type="Proteomes" id="UP001152797">
    <property type="component" value="Unassembled WGS sequence"/>
</dbReference>
<dbReference type="EMBL" id="CAMXCT010006312">
    <property type="protein sequence ID" value="CAI4014347.1"/>
    <property type="molecule type" value="Genomic_DNA"/>
</dbReference>
<evidence type="ECO:0000256" key="1">
    <source>
        <dbReference type="ARBA" id="ARBA00022737"/>
    </source>
</evidence>
<dbReference type="PANTHER" id="PTHR47447:SF17">
    <property type="entry name" value="OS12G0638900 PROTEIN"/>
    <property type="match status" value="1"/>
</dbReference>
<dbReference type="PANTHER" id="PTHR47447">
    <property type="entry name" value="OS03G0856100 PROTEIN"/>
    <property type="match status" value="1"/>
</dbReference>
<evidence type="ECO:0000313" key="5">
    <source>
        <dbReference type="EMBL" id="CAL4801659.1"/>
    </source>
</evidence>
<comment type="caution">
    <text evidence="3">The sequence shown here is derived from an EMBL/GenBank/DDBJ whole genome shotgun (WGS) entry which is preliminary data.</text>
</comment>
<evidence type="ECO:0000313" key="6">
    <source>
        <dbReference type="Proteomes" id="UP001152797"/>
    </source>
</evidence>
<feature type="compositionally biased region" description="Low complexity" evidence="2">
    <location>
        <begin position="1"/>
        <end position="20"/>
    </location>
</feature>
<dbReference type="EMBL" id="CAMXCT020006312">
    <property type="protein sequence ID" value="CAL1167722.1"/>
    <property type="molecule type" value="Genomic_DNA"/>
</dbReference>
<dbReference type="Gene3D" id="1.25.40.10">
    <property type="entry name" value="Tetratricopeptide repeat domain"/>
    <property type="match status" value="1"/>
</dbReference>
<reference evidence="4" key="2">
    <citation type="submission" date="2024-04" db="EMBL/GenBank/DDBJ databases">
        <authorList>
            <person name="Chen Y."/>
            <person name="Shah S."/>
            <person name="Dougan E. K."/>
            <person name="Thang M."/>
            <person name="Chan C."/>
        </authorList>
    </citation>
    <scope>NUCLEOTIDE SEQUENCE [LARGE SCALE GENOMIC DNA]</scope>
</reference>
<organism evidence="3">
    <name type="scientific">Cladocopium goreaui</name>
    <dbReference type="NCBI Taxonomy" id="2562237"/>
    <lineage>
        <taxon>Eukaryota</taxon>
        <taxon>Sar</taxon>
        <taxon>Alveolata</taxon>
        <taxon>Dinophyceae</taxon>
        <taxon>Suessiales</taxon>
        <taxon>Symbiodiniaceae</taxon>
        <taxon>Cladocopium</taxon>
    </lineage>
</organism>
<evidence type="ECO:0000313" key="3">
    <source>
        <dbReference type="EMBL" id="CAI4014347.1"/>
    </source>
</evidence>
<evidence type="ECO:0000313" key="4">
    <source>
        <dbReference type="EMBL" id="CAL1167722.1"/>
    </source>
</evidence>
<dbReference type="EMBL" id="CAMXCT030006312">
    <property type="protein sequence ID" value="CAL4801659.1"/>
    <property type="molecule type" value="Genomic_DNA"/>
</dbReference>
<dbReference type="AlphaFoldDB" id="A0A9P1DPR1"/>
<keyword evidence="1" id="KW-0677">Repeat</keyword>
<proteinExistence type="predicted"/>